<dbReference type="GO" id="GO:0016787">
    <property type="term" value="F:hydrolase activity"/>
    <property type="evidence" value="ECO:0007669"/>
    <property type="project" value="UniProtKB-KW"/>
</dbReference>
<dbReference type="InterPro" id="IPR000086">
    <property type="entry name" value="NUDIX_hydrolase_dom"/>
</dbReference>
<dbReference type="PROSITE" id="PS51462">
    <property type="entry name" value="NUDIX"/>
    <property type="match status" value="1"/>
</dbReference>
<organism evidence="3 4">
    <name type="scientific">Paenibacillus terricola</name>
    <dbReference type="NCBI Taxonomy" id="2763503"/>
    <lineage>
        <taxon>Bacteria</taxon>
        <taxon>Bacillati</taxon>
        <taxon>Bacillota</taxon>
        <taxon>Bacilli</taxon>
        <taxon>Bacillales</taxon>
        <taxon>Paenibacillaceae</taxon>
        <taxon>Paenibacillus</taxon>
    </lineage>
</organism>
<evidence type="ECO:0000313" key="4">
    <source>
        <dbReference type="Proteomes" id="UP000609346"/>
    </source>
</evidence>
<gene>
    <name evidence="3" type="ORF">H8B09_27345</name>
</gene>
<dbReference type="EMBL" id="JACXZA010000009">
    <property type="protein sequence ID" value="MBD3922499.1"/>
    <property type="molecule type" value="Genomic_DNA"/>
</dbReference>
<dbReference type="Gene3D" id="3.90.79.10">
    <property type="entry name" value="Nucleoside Triphosphate Pyrophosphohydrolase"/>
    <property type="match status" value="1"/>
</dbReference>
<evidence type="ECO:0000256" key="1">
    <source>
        <dbReference type="ARBA" id="ARBA00005582"/>
    </source>
</evidence>
<reference evidence="3 4" key="1">
    <citation type="submission" date="2020-09" db="EMBL/GenBank/DDBJ databases">
        <title>Paenibacillus sp. strain PR3 16S rRNA gene Genome sequencing and assembly.</title>
        <authorList>
            <person name="Kim J."/>
        </authorList>
    </citation>
    <scope>NUCLEOTIDE SEQUENCE [LARGE SCALE GENOMIC DNA]</scope>
    <source>
        <strain evidence="3 4">PR3</strain>
    </source>
</reference>
<name>A0ABR8N6M7_9BACL</name>
<dbReference type="InterPro" id="IPR015797">
    <property type="entry name" value="NUDIX_hydrolase-like_dom_sf"/>
</dbReference>
<keyword evidence="4" id="KW-1185">Reference proteome</keyword>
<evidence type="ECO:0000313" key="3">
    <source>
        <dbReference type="EMBL" id="MBD3922499.1"/>
    </source>
</evidence>
<comment type="similarity">
    <text evidence="1">Belongs to the Nudix hydrolase family.</text>
</comment>
<sequence length="147" mass="17074">MIRRAVGGIILNVDNVLLVHKVKGAQGKISGKWDFPKGGMEQGDIDVEQALFRELKEETGSSQFVIRRRFEQKICFVFDAIVREKLGLERQETTMFLVEYTGDGTDLAPQDDEIDEVRWFHVDEISELLFPEAWAFFEQNVRNRTFF</sequence>
<feature type="domain" description="Nudix hydrolase" evidence="2">
    <location>
        <begin position="1"/>
        <end position="142"/>
    </location>
</feature>
<accession>A0ABR8N6M7</accession>
<dbReference type="RefSeq" id="WP_191206799.1">
    <property type="nucleotide sequence ID" value="NZ_JACXZA010000009.1"/>
</dbReference>
<dbReference type="Proteomes" id="UP000609346">
    <property type="component" value="Unassembled WGS sequence"/>
</dbReference>
<protein>
    <submittedName>
        <fullName evidence="3">NUDIX hydrolase</fullName>
    </submittedName>
</protein>
<comment type="caution">
    <text evidence="3">The sequence shown here is derived from an EMBL/GenBank/DDBJ whole genome shotgun (WGS) entry which is preliminary data.</text>
</comment>
<dbReference type="PANTHER" id="PTHR43736">
    <property type="entry name" value="ADP-RIBOSE PYROPHOSPHATASE"/>
    <property type="match status" value="1"/>
</dbReference>
<dbReference type="PANTHER" id="PTHR43736:SF1">
    <property type="entry name" value="DIHYDRONEOPTERIN TRIPHOSPHATE DIPHOSPHATASE"/>
    <property type="match status" value="1"/>
</dbReference>
<evidence type="ECO:0000259" key="2">
    <source>
        <dbReference type="PROSITE" id="PS51462"/>
    </source>
</evidence>
<dbReference type="Pfam" id="PF00293">
    <property type="entry name" value="NUDIX"/>
    <property type="match status" value="1"/>
</dbReference>
<keyword evidence="3" id="KW-0378">Hydrolase</keyword>
<dbReference type="SUPFAM" id="SSF55811">
    <property type="entry name" value="Nudix"/>
    <property type="match status" value="1"/>
</dbReference>
<proteinExistence type="inferred from homology"/>